<dbReference type="KEGG" id="stsi:A4E84_04180"/>
<dbReference type="InterPro" id="IPR053482">
    <property type="entry name" value="DPA-CoA_Dioxygenase"/>
</dbReference>
<dbReference type="PANTHER" id="PTHR11941:SF169">
    <property type="entry name" value="(7AS)-7A-METHYL-1,5-DIOXO-2,3,5,6,7,7A-HEXAHYDRO-1H-INDENE-CARBOXYL-COA HYDROLASE"/>
    <property type="match status" value="1"/>
</dbReference>
<keyword evidence="5" id="KW-1185">Reference proteome</keyword>
<evidence type="ECO:0000256" key="2">
    <source>
        <dbReference type="ARBA" id="ARBA00023098"/>
    </source>
</evidence>
<dbReference type="EMBL" id="CP015098">
    <property type="protein sequence ID" value="AMW15169.1"/>
    <property type="molecule type" value="Genomic_DNA"/>
</dbReference>
<dbReference type="AlphaFoldDB" id="A0A143CD31"/>
<dbReference type="InterPro" id="IPR029045">
    <property type="entry name" value="ClpP/crotonase-like_dom_sf"/>
</dbReference>
<dbReference type="Pfam" id="PF00378">
    <property type="entry name" value="ECH_1"/>
    <property type="match status" value="1"/>
</dbReference>
<keyword evidence="2" id="KW-0443">Lipid metabolism</keyword>
<evidence type="ECO:0000313" key="5">
    <source>
        <dbReference type="Proteomes" id="UP000076096"/>
    </source>
</evidence>
<dbReference type="PANTHER" id="PTHR11941">
    <property type="entry name" value="ENOYL-COA HYDRATASE-RELATED"/>
    <property type="match status" value="1"/>
</dbReference>
<reference evidence="5" key="1">
    <citation type="submission" date="2016-04" db="EMBL/GenBank/DDBJ databases">
        <authorList>
            <person name="Zhang B."/>
        </authorList>
    </citation>
    <scope>NUCLEOTIDE SEQUENCE [LARGE SCALE GENOMIC DNA]</scope>
    <source>
        <strain evidence="5">S10</strain>
    </source>
</reference>
<dbReference type="GO" id="GO:0016829">
    <property type="term" value="F:lyase activity"/>
    <property type="evidence" value="ECO:0007669"/>
    <property type="project" value="UniProtKB-KW"/>
</dbReference>
<evidence type="ECO:0000256" key="1">
    <source>
        <dbReference type="ARBA" id="ARBA00005254"/>
    </source>
</evidence>
<dbReference type="Gene3D" id="1.20.58.1300">
    <property type="match status" value="1"/>
</dbReference>
<dbReference type="SUPFAM" id="SSF52096">
    <property type="entry name" value="ClpP/crotonase"/>
    <property type="match status" value="1"/>
</dbReference>
<dbReference type="Gene3D" id="3.90.226.10">
    <property type="entry name" value="2-enoyl-CoA Hydratase, Chain A, domain 1"/>
    <property type="match status" value="1"/>
</dbReference>
<protein>
    <submittedName>
        <fullName evidence="4">Enoyl-CoA hydratase</fullName>
    </submittedName>
</protein>
<dbReference type="CDD" id="cd06558">
    <property type="entry name" value="crotonase-like"/>
    <property type="match status" value="1"/>
</dbReference>
<name>A0A143CD31_9ACTN</name>
<dbReference type="RefSeq" id="WP_062931294.1">
    <property type="nucleotide sequence ID" value="NZ_CP015098.1"/>
</dbReference>
<dbReference type="GO" id="GO:0006635">
    <property type="term" value="P:fatty acid beta-oxidation"/>
    <property type="evidence" value="ECO:0007669"/>
    <property type="project" value="TreeGrafter"/>
</dbReference>
<dbReference type="NCBIfam" id="NF042432">
    <property type="entry name" value="DHPACoAdixog_DpgC"/>
    <property type="match status" value="1"/>
</dbReference>
<dbReference type="InterPro" id="IPR001753">
    <property type="entry name" value="Enoyl-CoA_hydra/iso"/>
</dbReference>
<keyword evidence="3" id="KW-0456">Lyase</keyword>
<gene>
    <name evidence="4" type="ORF">A4E84_04180</name>
</gene>
<dbReference type="STRING" id="1783515.A4E84_04180"/>
<evidence type="ECO:0000313" key="4">
    <source>
        <dbReference type="EMBL" id="AMW15169.1"/>
    </source>
</evidence>
<evidence type="ECO:0000256" key="3">
    <source>
        <dbReference type="ARBA" id="ARBA00023239"/>
    </source>
</evidence>
<accession>A0A143CD31</accession>
<sequence>MCGGLAHARIALAKAAARADEVIAALPEPARRSSAQRAAAAAARSEVRELRAAFLGVHADAVYDELTGGRTRYLRVAELADGAAAAFSGLVPTPGQLATERSRPQAEKEGDEIDQGLFFRAVLRSPAAGAHLLDAMLRPTPRALGLLPEFLRTGTADLGSVRLERTEGAARLTMCRDDCLNAEDDQQIDDMETAVDLALLDPAVEVCLLRGGEMTHPRYRGRRVFSAGVNLKTLHGGGISLVDFLLRRELGYIHKILRGVLTGNAPGGLPAMVEKPWVAAVDTFAIGGGAQILLVFDCVLAASDAYFSLPAAKEGIIPGASNFRLGRAVGPRLARQLILGGRRLRASEPEARLVFDEVHETEALDEAVEAALRRLRGSSVLANRRMLNLAEESQIEFQSYMADFALQQSFRLYSPDVIDKVGRFAASG</sequence>
<organism evidence="4 5">
    <name type="scientific">Streptomyces qaidamensis</name>
    <dbReference type="NCBI Taxonomy" id="1783515"/>
    <lineage>
        <taxon>Bacteria</taxon>
        <taxon>Bacillati</taxon>
        <taxon>Actinomycetota</taxon>
        <taxon>Actinomycetes</taxon>
        <taxon>Kitasatosporales</taxon>
        <taxon>Streptomycetaceae</taxon>
        <taxon>Streptomyces</taxon>
        <taxon>Streptomyces aurantiacus group</taxon>
    </lineage>
</organism>
<comment type="similarity">
    <text evidence="1">Belongs to the enoyl-CoA hydratase/isomerase family.</text>
</comment>
<proteinExistence type="inferred from homology"/>
<dbReference type="Proteomes" id="UP000076096">
    <property type="component" value="Chromosome"/>
</dbReference>